<dbReference type="InterPro" id="IPR000531">
    <property type="entry name" value="Beta-barrel_TonB"/>
</dbReference>
<comment type="similarity">
    <text evidence="10 11">Belongs to the TonB-dependent receptor family.</text>
</comment>
<feature type="domain" description="TonB-dependent receptor plug" evidence="14">
    <location>
        <begin position="39"/>
        <end position="146"/>
    </location>
</feature>
<evidence type="ECO:0000259" key="14">
    <source>
        <dbReference type="Pfam" id="PF07715"/>
    </source>
</evidence>
<dbReference type="Gene3D" id="2.40.170.20">
    <property type="entry name" value="TonB-dependent receptor, beta-barrel domain"/>
    <property type="match status" value="1"/>
</dbReference>
<proteinExistence type="inferred from homology"/>
<dbReference type="RefSeq" id="WP_093199149.1">
    <property type="nucleotide sequence ID" value="NZ_FNGS01000002.1"/>
</dbReference>
<dbReference type="InterPro" id="IPR037066">
    <property type="entry name" value="Plug_dom_sf"/>
</dbReference>
<evidence type="ECO:0000256" key="5">
    <source>
        <dbReference type="ARBA" id="ARBA00022729"/>
    </source>
</evidence>
<evidence type="ECO:0000313" key="16">
    <source>
        <dbReference type="Proteomes" id="UP000198901"/>
    </source>
</evidence>
<keyword evidence="3 10" id="KW-1134">Transmembrane beta strand</keyword>
<evidence type="ECO:0000313" key="15">
    <source>
        <dbReference type="EMBL" id="SDL56495.1"/>
    </source>
</evidence>
<keyword evidence="9 10" id="KW-0998">Cell outer membrane</keyword>
<evidence type="ECO:0000256" key="1">
    <source>
        <dbReference type="ARBA" id="ARBA00004571"/>
    </source>
</evidence>
<dbReference type="InterPro" id="IPR036942">
    <property type="entry name" value="Beta-barrel_TonB_sf"/>
</dbReference>
<keyword evidence="16" id="KW-1185">Reference proteome</keyword>
<evidence type="ECO:0000256" key="6">
    <source>
        <dbReference type="ARBA" id="ARBA00023077"/>
    </source>
</evidence>
<dbReference type="Proteomes" id="UP000198901">
    <property type="component" value="Unassembled WGS sequence"/>
</dbReference>
<evidence type="ECO:0000256" key="11">
    <source>
        <dbReference type="RuleBase" id="RU003357"/>
    </source>
</evidence>
<evidence type="ECO:0000256" key="9">
    <source>
        <dbReference type="ARBA" id="ARBA00023237"/>
    </source>
</evidence>
<dbReference type="STRING" id="563176.SAMN04488090_1244"/>
<organism evidence="15 16">
    <name type="scientific">Siphonobacter aquaeclarae</name>
    <dbReference type="NCBI Taxonomy" id="563176"/>
    <lineage>
        <taxon>Bacteria</taxon>
        <taxon>Pseudomonadati</taxon>
        <taxon>Bacteroidota</taxon>
        <taxon>Cytophagia</taxon>
        <taxon>Cytophagales</taxon>
        <taxon>Cytophagaceae</taxon>
        <taxon>Siphonobacter</taxon>
    </lineage>
</organism>
<comment type="subcellular location">
    <subcellularLocation>
        <location evidence="1 10">Cell outer membrane</location>
        <topology evidence="1 10">Multi-pass membrane protein</topology>
    </subcellularLocation>
</comment>
<evidence type="ECO:0000256" key="2">
    <source>
        <dbReference type="ARBA" id="ARBA00022448"/>
    </source>
</evidence>
<dbReference type="PROSITE" id="PS52016">
    <property type="entry name" value="TONB_DEPENDENT_REC_3"/>
    <property type="match status" value="1"/>
</dbReference>
<evidence type="ECO:0000259" key="13">
    <source>
        <dbReference type="Pfam" id="PF00593"/>
    </source>
</evidence>
<feature type="domain" description="TonB-dependent receptor-like beta-barrel" evidence="13">
    <location>
        <begin position="202"/>
        <end position="610"/>
    </location>
</feature>
<dbReference type="Pfam" id="PF07715">
    <property type="entry name" value="Plug"/>
    <property type="match status" value="1"/>
</dbReference>
<keyword evidence="4 10" id="KW-0812">Transmembrane</keyword>
<feature type="signal peptide" evidence="12">
    <location>
        <begin position="1"/>
        <end position="18"/>
    </location>
</feature>
<dbReference type="EMBL" id="FNGS01000002">
    <property type="protein sequence ID" value="SDL56495.1"/>
    <property type="molecule type" value="Genomic_DNA"/>
</dbReference>
<dbReference type="InterPro" id="IPR039426">
    <property type="entry name" value="TonB-dep_rcpt-like"/>
</dbReference>
<name>A0A1G9L4H1_9BACT</name>
<evidence type="ECO:0000256" key="4">
    <source>
        <dbReference type="ARBA" id="ARBA00022692"/>
    </source>
</evidence>
<evidence type="ECO:0000256" key="12">
    <source>
        <dbReference type="SAM" id="SignalP"/>
    </source>
</evidence>
<evidence type="ECO:0000256" key="8">
    <source>
        <dbReference type="ARBA" id="ARBA00023170"/>
    </source>
</evidence>
<dbReference type="Pfam" id="PF00593">
    <property type="entry name" value="TonB_dep_Rec_b-barrel"/>
    <property type="match status" value="1"/>
</dbReference>
<evidence type="ECO:0000256" key="3">
    <source>
        <dbReference type="ARBA" id="ARBA00022452"/>
    </source>
</evidence>
<dbReference type="Gene3D" id="2.170.130.10">
    <property type="entry name" value="TonB-dependent receptor, plug domain"/>
    <property type="match status" value="1"/>
</dbReference>
<dbReference type="AlphaFoldDB" id="A0A1G9L4H1"/>
<evidence type="ECO:0000256" key="10">
    <source>
        <dbReference type="PROSITE-ProRule" id="PRU01360"/>
    </source>
</evidence>
<sequence length="637" mass="72403">MKRIFISVIFLLPVISQAQDSTRTLSEVTVTASLQPTDIRKTGRNVTVITSKDIEKAPVKTLDGILQYALNVDVRSRAPLGVQADISIRGGNFDQTLILVDGVKMNDPQTGHHTLNLPFPLDLIERIEVLQGGASRVFGPSAFSGVINIITKKNQPTQVKVNAAGGQYGLYQLGAAASVATKNQSTLLAVEKIHSDGYAKNTAFDRHNLYGHTTLNLHRTTIDLQGGWMDNQFGASNFYHPKYYNQYEQVRQNYVVARVDQQFSGAFVSSLTGSWRRHYDMYDFDNYRETKPSAINFHQTNVWDIEWRNKWTSNLGVTSFGAEWRRESIISNRLGDSLSRKKEVPGFFGNFYTFGKDRDNVNWYLEQLKKWDRVTLAVGTLFNMNSQFGNEWYPGLDVSYSVSEKLAVYGSVNRSVRYPTFTEMYLNSSTVVADPNIKPEKAWSYELGAKRFTGAVQATVSVFYRQTSVAIDKIKRPEFTVPRMENIRDLNTLGAEVSYVLNVATLTGRDAHWLQRVSANYAYIWADKKQTNFQSFYTLNYLRHKASVGLTFRLAKSLSLDTWYTLKKREGDYQWDATTPPQPYATIHLVDARVSWSRPAYRLFLDCTNLLNQTYYEHGFVQQPGRWVSGGVGLTLR</sequence>
<dbReference type="GO" id="GO:0009279">
    <property type="term" value="C:cell outer membrane"/>
    <property type="evidence" value="ECO:0007669"/>
    <property type="project" value="UniProtKB-SubCell"/>
</dbReference>
<dbReference type="SUPFAM" id="SSF56935">
    <property type="entry name" value="Porins"/>
    <property type="match status" value="1"/>
</dbReference>
<keyword evidence="6 11" id="KW-0798">TonB box</keyword>
<keyword evidence="2 10" id="KW-0813">Transport</keyword>
<accession>A0A1G9L4H1</accession>
<dbReference type="GO" id="GO:0015344">
    <property type="term" value="F:siderophore uptake transmembrane transporter activity"/>
    <property type="evidence" value="ECO:0007669"/>
    <property type="project" value="TreeGrafter"/>
</dbReference>
<dbReference type="OrthoDB" id="9758472at2"/>
<dbReference type="GO" id="GO:0044718">
    <property type="term" value="P:siderophore transmembrane transport"/>
    <property type="evidence" value="ECO:0007669"/>
    <property type="project" value="TreeGrafter"/>
</dbReference>
<dbReference type="PANTHER" id="PTHR30069:SF29">
    <property type="entry name" value="HEMOGLOBIN AND HEMOGLOBIN-HAPTOGLOBIN-BINDING PROTEIN 1-RELATED"/>
    <property type="match status" value="1"/>
</dbReference>
<evidence type="ECO:0000256" key="7">
    <source>
        <dbReference type="ARBA" id="ARBA00023136"/>
    </source>
</evidence>
<keyword evidence="8" id="KW-0675">Receptor</keyword>
<protein>
    <submittedName>
        <fullName evidence="15">Iron complex outermembrane recepter protein</fullName>
    </submittedName>
</protein>
<dbReference type="PANTHER" id="PTHR30069">
    <property type="entry name" value="TONB-DEPENDENT OUTER MEMBRANE RECEPTOR"/>
    <property type="match status" value="1"/>
</dbReference>
<dbReference type="InterPro" id="IPR012910">
    <property type="entry name" value="Plug_dom"/>
</dbReference>
<keyword evidence="7 10" id="KW-0472">Membrane</keyword>
<keyword evidence="5 12" id="KW-0732">Signal</keyword>
<feature type="chain" id="PRO_5011758912" evidence="12">
    <location>
        <begin position="19"/>
        <end position="637"/>
    </location>
</feature>
<reference evidence="15 16" key="1">
    <citation type="submission" date="2016-10" db="EMBL/GenBank/DDBJ databases">
        <authorList>
            <person name="de Groot N.N."/>
        </authorList>
    </citation>
    <scope>NUCLEOTIDE SEQUENCE [LARGE SCALE GENOMIC DNA]</scope>
    <source>
        <strain evidence="15 16">DSM 21668</strain>
    </source>
</reference>
<gene>
    <name evidence="15" type="ORF">SAMN04488090_1244</name>
</gene>